<reference evidence="6" key="3">
    <citation type="submission" date="2025-09" db="UniProtKB">
        <authorList>
            <consortium name="Ensembl"/>
        </authorList>
    </citation>
    <scope>IDENTIFICATION</scope>
</reference>
<dbReference type="GO" id="GO:0005634">
    <property type="term" value="C:nucleus"/>
    <property type="evidence" value="ECO:0007669"/>
    <property type="project" value="UniProtKB-SubCell"/>
</dbReference>
<dbReference type="Bgee" id="ENSLACG00000017221">
    <property type="expression patterns" value="Expressed in pectoral fin and 3 other cell types or tissues"/>
</dbReference>
<dbReference type="GO" id="GO:0000978">
    <property type="term" value="F:RNA polymerase II cis-regulatory region sequence-specific DNA binding"/>
    <property type="evidence" value="ECO:0007669"/>
    <property type="project" value="TreeGrafter"/>
</dbReference>
<dbReference type="Gene3D" id="3.30.160.60">
    <property type="entry name" value="Classic Zinc Finger"/>
    <property type="match status" value="1"/>
</dbReference>
<comment type="subunit">
    <text evidence="3">Interacts with PRMT5. Interacts with FBXO10. Interacts with FBXO11.</text>
</comment>
<accession>H3BCG1</accession>
<evidence type="ECO:0000256" key="4">
    <source>
        <dbReference type="SAM" id="MobiDB-lite"/>
    </source>
</evidence>
<dbReference type="AlphaFoldDB" id="H3BCG1"/>
<dbReference type="InterPro" id="IPR001214">
    <property type="entry name" value="SET_dom"/>
</dbReference>
<dbReference type="InterPro" id="IPR044413">
    <property type="entry name" value="PRDM1_PR-SET"/>
</dbReference>
<feature type="region of interest" description="Disordered" evidence="4">
    <location>
        <begin position="468"/>
        <end position="489"/>
    </location>
</feature>
<dbReference type="SUPFAM" id="SSF82199">
    <property type="entry name" value="SET domain"/>
    <property type="match status" value="1"/>
</dbReference>
<keyword evidence="7" id="KW-1185">Reference proteome</keyword>
<dbReference type="FunCoup" id="H3BCG1">
    <property type="interactions" value="2999"/>
</dbReference>
<keyword evidence="2" id="KW-0804">Transcription</keyword>
<evidence type="ECO:0000256" key="2">
    <source>
        <dbReference type="ARBA" id="ARBA00023163"/>
    </source>
</evidence>
<dbReference type="Proteomes" id="UP000008672">
    <property type="component" value="Unassembled WGS sequence"/>
</dbReference>
<dbReference type="PANTHER" id="PTHR16515">
    <property type="entry name" value="PR DOMAIN ZINC FINGER PROTEIN"/>
    <property type="match status" value="1"/>
</dbReference>
<dbReference type="EC" id="2.1.1.-" evidence="3"/>
<name>H3BCG1_LATCH</name>
<keyword evidence="1" id="KW-0805">Transcription regulation</keyword>
<dbReference type="EMBL" id="AFYH01052512">
    <property type="status" value="NOT_ANNOTATED_CDS"/>
    <property type="molecule type" value="Genomic_DNA"/>
</dbReference>
<dbReference type="HOGENOM" id="CLU_007033_2_1_1"/>
<dbReference type="SMART" id="SM00317">
    <property type="entry name" value="SET"/>
    <property type="match status" value="1"/>
</dbReference>
<dbReference type="InterPro" id="IPR016608">
    <property type="entry name" value="PRDM1"/>
</dbReference>
<reference evidence="6" key="2">
    <citation type="submission" date="2025-08" db="UniProtKB">
        <authorList>
            <consortium name="Ensembl"/>
        </authorList>
    </citation>
    <scope>IDENTIFICATION</scope>
</reference>
<proteinExistence type="inferred from homology"/>
<evidence type="ECO:0000256" key="3">
    <source>
        <dbReference type="PIRNR" id="PIRNR013212"/>
    </source>
</evidence>
<dbReference type="Gene3D" id="2.170.270.10">
    <property type="entry name" value="SET domain"/>
    <property type="match status" value="1"/>
</dbReference>
<dbReference type="FunFam" id="2.170.270.10:FF:000019">
    <property type="entry name" value="PR domain zinc finger protein 1"/>
    <property type="match status" value="1"/>
</dbReference>
<feature type="domain" description="SET" evidence="5">
    <location>
        <begin position="47"/>
        <end position="164"/>
    </location>
</feature>
<dbReference type="CDD" id="cd19187">
    <property type="entry name" value="PR-SET_PRDM1"/>
    <property type="match status" value="1"/>
</dbReference>
<dbReference type="GO" id="GO:0001227">
    <property type="term" value="F:DNA-binding transcription repressor activity, RNA polymerase II-specific"/>
    <property type="evidence" value="ECO:0007669"/>
    <property type="project" value="InterPro"/>
</dbReference>
<evidence type="ECO:0000313" key="7">
    <source>
        <dbReference type="Proteomes" id="UP000008672"/>
    </source>
</evidence>
<dbReference type="GO" id="GO:0045165">
    <property type="term" value="P:cell fate commitment"/>
    <property type="evidence" value="ECO:0007669"/>
    <property type="project" value="UniProtKB-UniRule"/>
</dbReference>
<dbReference type="InterPro" id="IPR046341">
    <property type="entry name" value="SET_dom_sf"/>
</dbReference>
<dbReference type="PIRSF" id="PIRSF013212">
    <property type="entry name" value="PRDM1"/>
    <property type="match status" value="1"/>
</dbReference>
<evidence type="ECO:0000313" key="6">
    <source>
        <dbReference type="Ensembl" id="ENSLACP00000019582.1"/>
    </source>
</evidence>
<dbReference type="GO" id="GO:0005737">
    <property type="term" value="C:cytoplasm"/>
    <property type="evidence" value="ECO:0007669"/>
    <property type="project" value="UniProtKB-SubCell"/>
</dbReference>
<organism evidence="6 7">
    <name type="scientific">Latimeria chalumnae</name>
    <name type="common">Coelacanth</name>
    <dbReference type="NCBI Taxonomy" id="7897"/>
    <lineage>
        <taxon>Eukaryota</taxon>
        <taxon>Metazoa</taxon>
        <taxon>Chordata</taxon>
        <taxon>Craniata</taxon>
        <taxon>Vertebrata</taxon>
        <taxon>Euteleostomi</taxon>
        <taxon>Coelacanthiformes</taxon>
        <taxon>Coelacanthidae</taxon>
        <taxon>Latimeria</taxon>
    </lineage>
</organism>
<protein>
    <recommendedName>
        <fullName evidence="3">PR domain zinc finger protein 1</fullName>
        <ecNumber evidence="3">2.1.1.-</ecNumber>
    </recommendedName>
</protein>
<dbReference type="GO" id="GO:0046872">
    <property type="term" value="F:metal ion binding"/>
    <property type="evidence" value="ECO:0007669"/>
    <property type="project" value="UniProtKB-UniRule"/>
</dbReference>
<sequence length="714" mass="81481">KMKAEVTDMAYWREADLEEKCTYIVNDQPWDSSRCANTLRAKASIPRNLTFKYDSCNEEDVVGVLSREYIPQGTRFGPVVGDIYTKDNVPKNTNRKYFWRIHAAGRLHRFIDAYDTQKSNWMRYVNPAHSLQEQNLVACQNGMDIYFYTVKPIPSSTELLVWYSREFLERLSYLPTEELRMELSKKKKKGGFNSSEPNIIQDKSNLKRHYLFEILRLEFFLTQEKSSFTSTDTPESFNMHVLAFSKPLLPPPPSPPKIIYPVGMILPFQFLKEHLSYQYIKPFYLNEGAQPRAAHPSPRTSPNQRSKSPNNHTGLNCHSSKMSTSLHKELPLHLNGLYNNVESLVSYPMFSTSNLSPPYIYSYSSLPSNYPRFLLPHYSPGLHGISPLNSSSNGNNLALSSRNPPTYGSFLGNDVQPYPLISRSVFPMPQPHGQIQPLQMPEDRKDILIPAPTSAFSLTGPAACLKERPLNNSPPTGTTATSDVQLPKSTSHVSSHNEAINLSRPKTTQAATLSQYRSVPYPLKKQNGKIKYECNVCFKTFGQLSNLKVDIVHIHIIPFNCHQCKNRMLYLALSKWYSMYRGSKGSRFQGCRFGHFQILLKHLRQPITSKVRCYKVCALLYKQLSILKIYTELCHKRFSSNQCPLCSKTYIHHFSLKVHQRGNCPLSPAAGQSQQELCKVNEEIDRFDMSQDADNLEGKTDMNEMVVAAENLIL</sequence>
<dbReference type="STRING" id="7897.ENSLACP00000019582"/>
<dbReference type="PANTHER" id="PTHR16515:SF59">
    <property type="entry name" value="PR DOMAIN ZINC FINGER PROTEIN 1"/>
    <property type="match status" value="1"/>
</dbReference>
<reference evidence="7" key="1">
    <citation type="submission" date="2011-08" db="EMBL/GenBank/DDBJ databases">
        <title>The draft genome of Latimeria chalumnae.</title>
        <authorList>
            <person name="Di Palma F."/>
            <person name="Alfoldi J."/>
            <person name="Johnson J."/>
            <person name="Berlin A."/>
            <person name="Gnerre S."/>
            <person name="Jaffe D."/>
            <person name="MacCallum I."/>
            <person name="Young S."/>
            <person name="Walker B.J."/>
            <person name="Lander E."/>
            <person name="Lindblad-Toh K."/>
        </authorList>
    </citation>
    <scope>NUCLEOTIDE SEQUENCE [LARGE SCALE GENOMIC DNA]</scope>
    <source>
        <strain evidence="7">Wild caught</strain>
    </source>
</reference>
<dbReference type="EMBL" id="AFYH01052513">
    <property type="status" value="NOT_ANNOTATED_CDS"/>
    <property type="molecule type" value="Genomic_DNA"/>
</dbReference>
<dbReference type="Pfam" id="PF21549">
    <property type="entry name" value="PRDM2_PR"/>
    <property type="match status" value="1"/>
</dbReference>
<comment type="similarity">
    <text evidence="3">Belongs to the class V-like SAM-binding methyltransferase superfamily.</text>
</comment>
<dbReference type="InterPro" id="IPR050331">
    <property type="entry name" value="Zinc_finger"/>
</dbReference>
<evidence type="ECO:0000259" key="5">
    <source>
        <dbReference type="PROSITE" id="PS50280"/>
    </source>
</evidence>
<comment type="subcellular location">
    <subcellularLocation>
        <location evidence="3">Nucleus</location>
    </subcellularLocation>
    <subcellularLocation>
        <location evidence="3">Cytoplasm</location>
    </subcellularLocation>
</comment>
<dbReference type="PROSITE" id="PS50280">
    <property type="entry name" value="SET"/>
    <property type="match status" value="1"/>
</dbReference>
<dbReference type="eggNOG" id="KOG2461">
    <property type="taxonomic scope" value="Eukaryota"/>
</dbReference>
<feature type="compositionally biased region" description="Polar residues" evidence="4">
    <location>
        <begin position="298"/>
        <end position="320"/>
    </location>
</feature>
<dbReference type="Ensembl" id="ENSLACT00000019720.1">
    <property type="protein sequence ID" value="ENSLACP00000019582.1"/>
    <property type="gene ID" value="ENSLACG00000017221.1"/>
</dbReference>
<dbReference type="EMBL" id="AFYH01052514">
    <property type="status" value="NOT_ANNOTATED_CDS"/>
    <property type="molecule type" value="Genomic_DNA"/>
</dbReference>
<comment type="function">
    <text evidence="3">Transcription factor that mediates a transcriptional program in various innate and adaptive immune tissue-resident lymphocyte T cell types such as tissue-resident memory T (Trm), natural killer (trNK) and natural killer T (NKT) cells and negatively regulates gene expression of proteins that promote the egress of tissue-resident T-cell populations from non-lymphoid organs. Plays a role in the development, retention and long-term establishment of adaptive and innate tissue-resident lymphocyte T cell types in non-lymphoid organs, such as the skin and gut, but also in other nonbarrier tissues like liver and kidney, and therefore may provide immediate immunological protection against reactivating infections or viral reinfection. Binds specifically to the PRDI element in the promoter of the beta-interferon gene. Drives the maturation of B-lymphocytes into Ig secreting cells. Associates with the transcriptional repressor ZNF683 to chromatin at gene promoter regions.</text>
</comment>
<feature type="compositionally biased region" description="Polar residues" evidence="4">
    <location>
        <begin position="470"/>
        <end position="489"/>
    </location>
</feature>
<evidence type="ECO:0000256" key="1">
    <source>
        <dbReference type="ARBA" id="ARBA00023015"/>
    </source>
</evidence>
<dbReference type="OMA" id="SECKHEY"/>
<dbReference type="InParanoid" id="H3BCG1"/>
<dbReference type="GeneTree" id="ENSGT00940000154798"/>
<feature type="region of interest" description="Disordered" evidence="4">
    <location>
        <begin position="290"/>
        <end position="320"/>
    </location>
</feature>